<evidence type="ECO:0000313" key="3">
    <source>
        <dbReference type="Proteomes" id="UP001458880"/>
    </source>
</evidence>
<dbReference type="Proteomes" id="UP001458880">
    <property type="component" value="Unassembled WGS sequence"/>
</dbReference>
<dbReference type="EMBL" id="JASPKY010000139">
    <property type="protein sequence ID" value="KAK9730969.1"/>
    <property type="molecule type" value="Genomic_DNA"/>
</dbReference>
<gene>
    <name evidence="2" type="ORF">QE152_g14040</name>
</gene>
<organism evidence="2 3">
    <name type="scientific">Popillia japonica</name>
    <name type="common">Japanese beetle</name>
    <dbReference type="NCBI Taxonomy" id="7064"/>
    <lineage>
        <taxon>Eukaryota</taxon>
        <taxon>Metazoa</taxon>
        <taxon>Ecdysozoa</taxon>
        <taxon>Arthropoda</taxon>
        <taxon>Hexapoda</taxon>
        <taxon>Insecta</taxon>
        <taxon>Pterygota</taxon>
        <taxon>Neoptera</taxon>
        <taxon>Endopterygota</taxon>
        <taxon>Coleoptera</taxon>
        <taxon>Polyphaga</taxon>
        <taxon>Scarabaeiformia</taxon>
        <taxon>Scarabaeidae</taxon>
        <taxon>Rutelinae</taxon>
        <taxon>Popillia</taxon>
    </lineage>
</organism>
<dbReference type="AlphaFoldDB" id="A0AAW1L9V7"/>
<feature type="region of interest" description="Disordered" evidence="1">
    <location>
        <begin position="180"/>
        <end position="206"/>
    </location>
</feature>
<evidence type="ECO:0000256" key="1">
    <source>
        <dbReference type="SAM" id="MobiDB-lite"/>
    </source>
</evidence>
<comment type="caution">
    <text evidence="2">The sequence shown here is derived from an EMBL/GenBank/DDBJ whole genome shotgun (WGS) entry which is preliminary data.</text>
</comment>
<protein>
    <submittedName>
        <fullName evidence="2">Uncharacterized protein</fullName>
    </submittedName>
</protein>
<sequence>MLCGKQMKFYLIYKLWDLVVKASGKGEAATTDRKRDARALSKIGLLVQPQCLVYLQNVKTTKAAREALAKAFEDKGISALMQQGSEMRLPNLTKLFRASFAHGRLHFVGVKAINEAEDVAKHIAKLEQMWLELQDETWKLMDLNTNKKARARNVIFLENNFSLKNIQDQTTNETIATLNWKNDEDENQMDTPTCESENTEENSESG</sequence>
<keyword evidence="3" id="KW-1185">Reference proteome</keyword>
<reference evidence="2 3" key="1">
    <citation type="journal article" date="2024" name="BMC Genomics">
        <title>De novo assembly and annotation of Popillia japonica's genome with initial clues to its potential as an invasive pest.</title>
        <authorList>
            <person name="Cucini C."/>
            <person name="Boschi S."/>
            <person name="Funari R."/>
            <person name="Cardaioli E."/>
            <person name="Iannotti N."/>
            <person name="Marturano G."/>
            <person name="Paoli F."/>
            <person name="Bruttini M."/>
            <person name="Carapelli A."/>
            <person name="Frati F."/>
            <person name="Nardi F."/>
        </authorList>
    </citation>
    <scope>NUCLEOTIDE SEQUENCE [LARGE SCALE GENOMIC DNA]</scope>
    <source>
        <strain evidence="2">DMR45628</strain>
    </source>
</reference>
<proteinExistence type="predicted"/>
<accession>A0AAW1L9V7</accession>
<name>A0AAW1L9V7_POPJA</name>
<feature type="compositionally biased region" description="Acidic residues" evidence="1">
    <location>
        <begin position="197"/>
        <end position="206"/>
    </location>
</feature>
<evidence type="ECO:0000313" key="2">
    <source>
        <dbReference type="EMBL" id="KAK9730969.1"/>
    </source>
</evidence>